<sequence length="236" mass="24883">MSALYLYAVLGGDHPAHTDGLSGVGFAAPPVRIVRAGDVAAAVSDVAETLRPKRRDLNAHQQVVSALWQQGPVLPMRFGTLADGEEALRTDLAARANSCLEQLADLDGKAEFHVKAVEDEDAALRGVLSAEPALAERSRLVAQLSRDEQVAFGEAVAHRLQARQSEIGARVHATLAPLAERVVGGEPTAQAFFACSYLVTPERKDDFAGALNRATAAAGAGVELRVSGPLPPYSFV</sequence>
<protein>
    <submittedName>
        <fullName evidence="4">GvpL/GvpF family gas vesicle protein</fullName>
    </submittedName>
</protein>
<dbReference type="RefSeq" id="WP_380582376.1">
    <property type="nucleotide sequence ID" value="NZ_JBHSQJ010000039.1"/>
</dbReference>
<name>A0ABW1FZ09_9ACTN</name>
<comment type="similarity">
    <text evidence="3">Belongs to the gas vesicle GvpF/GvpL family.</text>
</comment>
<proteinExistence type="inferred from homology"/>
<evidence type="ECO:0000313" key="4">
    <source>
        <dbReference type="EMBL" id="MFC5907694.1"/>
    </source>
</evidence>
<evidence type="ECO:0000313" key="5">
    <source>
        <dbReference type="Proteomes" id="UP001596174"/>
    </source>
</evidence>
<dbReference type="EMBL" id="JBHSQJ010000039">
    <property type="protein sequence ID" value="MFC5907694.1"/>
    <property type="molecule type" value="Genomic_DNA"/>
</dbReference>
<evidence type="ECO:0000256" key="1">
    <source>
        <dbReference type="ARBA" id="ARBA00022987"/>
    </source>
</evidence>
<organism evidence="4 5">
    <name type="scientific">Streptacidiphilus monticola</name>
    <dbReference type="NCBI Taxonomy" id="2161674"/>
    <lineage>
        <taxon>Bacteria</taxon>
        <taxon>Bacillati</taxon>
        <taxon>Actinomycetota</taxon>
        <taxon>Actinomycetes</taxon>
        <taxon>Kitasatosporales</taxon>
        <taxon>Streptomycetaceae</taxon>
        <taxon>Streptacidiphilus</taxon>
    </lineage>
</organism>
<gene>
    <name evidence="4" type="ORF">ACFP3V_10725</name>
</gene>
<accession>A0ABW1FZ09</accession>
<dbReference type="PANTHER" id="PTHR36852:SF1">
    <property type="entry name" value="PROTEIN GVPL 2"/>
    <property type="match status" value="1"/>
</dbReference>
<dbReference type="Pfam" id="PF06386">
    <property type="entry name" value="GvpL_GvpF"/>
    <property type="match status" value="1"/>
</dbReference>
<comment type="subcellular location">
    <subcellularLocation>
        <location evidence="2">Gas vesicle</location>
    </subcellularLocation>
</comment>
<evidence type="ECO:0000256" key="2">
    <source>
        <dbReference type="ARBA" id="ARBA00035108"/>
    </source>
</evidence>
<keyword evidence="5" id="KW-1185">Reference proteome</keyword>
<reference evidence="5" key="1">
    <citation type="journal article" date="2019" name="Int. J. Syst. Evol. Microbiol.">
        <title>The Global Catalogue of Microorganisms (GCM) 10K type strain sequencing project: providing services to taxonomists for standard genome sequencing and annotation.</title>
        <authorList>
            <consortium name="The Broad Institute Genomics Platform"/>
            <consortium name="The Broad Institute Genome Sequencing Center for Infectious Disease"/>
            <person name="Wu L."/>
            <person name="Ma J."/>
        </authorList>
    </citation>
    <scope>NUCLEOTIDE SEQUENCE [LARGE SCALE GENOMIC DNA]</scope>
    <source>
        <strain evidence="5">JCM 4816</strain>
    </source>
</reference>
<dbReference type="Proteomes" id="UP001596174">
    <property type="component" value="Unassembled WGS sequence"/>
</dbReference>
<dbReference type="InterPro" id="IPR009430">
    <property type="entry name" value="GvpL/GvpF"/>
</dbReference>
<dbReference type="PANTHER" id="PTHR36852">
    <property type="entry name" value="PROTEIN GVPL 2"/>
    <property type="match status" value="1"/>
</dbReference>
<keyword evidence="1" id="KW-0304">Gas vesicle</keyword>
<comment type="caution">
    <text evidence="4">The sequence shown here is derived from an EMBL/GenBank/DDBJ whole genome shotgun (WGS) entry which is preliminary data.</text>
</comment>
<evidence type="ECO:0000256" key="3">
    <source>
        <dbReference type="ARBA" id="ARBA00035643"/>
    </source>
</evidence>